<evidence type="ECO:0000256" key="3">
    <source>
        <dbReference type="ARBA" id="ARBA00023082"/>
    </source>
</evidence>
<dbReference type="Gene3D" id="1.10.1740.10">
    <property type="match status" value="1"/>
</dbReference>
<dbReference type="PANTHER" id="PTHR43133:SF46">
    <property type="entry name" value="RNA POLYMERASE SIGMA-70 FACTOR ECF SUBFAMILY"/>
    <property type="match status" value="1"/>
</dbReference>
<reference evidence="7" key="1">
    <citation type="submission" date="2020-06" db="EMBL/GenBank/DDBJ databases">
        <authorList>
            <person name="Dong N."/>
        </authorList>
    </citation>
    <scope>NUCLEOTIDE SEQUENCE</scope>
    <source>
        <strain evidence="7">R1692</strain>
    </source>
</reference>
<dbReference type="Pfam" id="PF04542">
    <property type="entry name" value="Sigma70_r2"/>
    <property type="match status" value="1"/>
</dbReference>
<evidence type="ECO:0000313" key="7">
    <source>
        <dbReference type="EMBL" id="MDM1046846.1"/>
    </source>
</evidence>
<evidence type="ECO:0000259" key="5">
    <source>
        <dbReference type="Pfam" id="PF04542"/>
    </source>
</evidence>
<gene>
    <name evidence="7" type="ORF">HX018_01085</name>
</gene>
<dbReference type="Gene3D" id="1.10.10.10">
    <property type="entry name" value="Winged helix-like DNA-binding domain superfamily/Winged helix DNA-binding domain"/>
    <property type="match status" value="1"/>
</dbReference>
<name>A0ABT7NI33_9SPHI</name>
<proteinExistence type="inferred from homology"/>
<dbReference type="EMBL" id="JACAGK010000002">
    <property type="protein sequence ID" value="MDM1046846.1"/>
    <property type="molecule type" value="Genomic_DNA"/>
</dbReference>
<dbReference type="InterPro" id="IPR039425">
    <property type="entry name" value="RNA_pol_sigma-70-like"/>
</dbReference>
<keyword evidence="2" id="KW-0805">Transcription regulation</keyword>
<dbReference type="PANTHER" id="PTHR43133">
    <property type="entry name" value="RNA POLYMERASE ECF-TYPE SIGMA FACTO"/>
    <property type="match status" value="1"/>
</dbReference>
<organism evidence="7 8">
    <name type="scientific">Sphingobacterium hotanense</name>
    <dbReference type="NCBI Taxonomy" id="649196"/>
    <lineage>
        <taxon>Bacteria</taxon>
        <taxon>Pseudomonadati</taxon>
        <taxon>Bacteroidota</taxon>
        <taxon>Sphingobacteriia</taxon>
        <taxon>Sphingobacteriales</taxon>
        <taxon>Sphingobacteriaceae</taxon>
        <taxon>Sphingobacterium</taxon>
    </lineage>
</organism>
<sequence>MNKNFEKQILDLRAGKESALSFFMDSYAHSLRFFAMKMVKDKLISEEIVSDAYVKLWERKSNFSCAETIKSFLYLVTKNACLDYVKQGRLRFEHEEEWLYELENPDKDMLTKIIYFELLELVVKEIERLPKQQAQIFKMSFFEGKNADEISSELGTTANNVYFARSKAISLLKETFKKKDISFYAMLISLISTN</sequence>
<protein>
    <submittedName>
        <fullName evidence="7">Sigma-70 family RNA polymerase sigma factor</fullName>
    </submittedName>
</protein>
<dbReference type="InterPro" id="IPR013324">
    <property type="entry name" value="RNA_pol_sigma_r3/r4-like"/>
</dbReference>
<dbReference type="InterPro" id="IPR013249">
    <property type="entry name" value="RNA_pol_sigma70_r4_t2"/>
</dbReference>
<dbReference type="Proteomes" id="UP001170954">
    <property type="component" value="Unassembled WGS sequence"/>
</dbReference>
<evidence type="ECO:0000256" key="2">
    <source>
        <dbReference type="ARBA" id="ARBA00023015"/>
    </source>
</evidence>
<feature type="domain" description="RNA polymerase sigma factor 70 region 4 type 2" evidence="6">
    <location>
        <begin position="121"/>
        <end position="169"/>
    </location>
</feature>
<evidence type="ECO:0000256" key="4">
    <source>
        <dbReference type="ARBA" id="ARBA00023163"/>
    </source>
</evidence>
<dbReference type="InterPro" id="IPR007627">
    <property type="entry name" value="RNA_pol_sigma70_r2"/>
</dbReference>
<dbReference type="Pfam" id="PF08281">
    <property type="entry name" value="Sigma70_r4_2"/>
    <property type="match status" value="1"/>
</dbReference>
<evidence type="ECO:0000313" key="8">
    <source>
        <dbReference type="Proteomes" id="UP001170954"/>
    </source>
</evidence>
<dbReference type="RefSeq" id="WP_286650193.1">
    <property type="nucleotide sequence ID" value="NZ_JACAGK010000002.1"/>
</dbReference>
<accession>A0ABT7NI33</accession>
<keyword evidence="8" id="KW-1185">Reference proteome</keyword>
<evidence type="ECO:0000259" key="6">
    <source>
        <dbReference type="Pfam" id="PF08281"/>
    </source>
</evidence>
<feature type="domain" description="RNA polymerase sigma-70 region 2" evidence="5">
    <location>
        <begin position="25"/>
        <end position="88"/>
    </location>
</feature>
<dbReference type="NCBIfam" id="TIGR02937">
    <property type="entry name" value="sigma70-ECF"/>
    <property type="match status" value="1"/>
</dbReference>
<comment type="similarity">
    <text evidence="1">Belongs to the sigma-70 factor family. ECF subfamily.</text>
</comment>
<dbReference type="InterPro" id="IPR014284">
    <property type="entry name" value="RNA_pol_sigma-70_dom"/>
</dbReference>
<dbReference type="InterPro" id="IPR036388">
    <property type="entry name" value="WH-like_DNA-bd_sf"/>
</dbReference>
<dbReference type="SUPFAM" id="SSF88946">
    <property type="entry name" value="Sigma2 domain of RNA polymerase sigma factors"/>
    <property type="match status" value="1"/>
</dbReference>
<comment type="caution">
    <text evidence="7">The sequence shown here is derived from an EMBL/GenBank/DDBJ whole genome shotgun (WGS) entry which is preliminary data.</text>
</comment>
<dbReference type="InterPro" id="IPR013325">
    <property type="entry name" value="RNA_pol_sigma_r2"/>
</dbReference>
<reference evidence="7" key="2">
    <citation type="journal article" date="2022" name="Sci. Total Environ.">
        <title>Prevalence, transmission, and molecular epidemiology of tet(X)-positive bacteria among humans, animals, and environmental niches in China: An epidemiological, and genomic-based study.</title>
        <authorList>
            <person name="Dong N."/>
            <person name="Zeng Y."/>
            <person name="Cai C."/>
            <person name="Sun C."/>
            <person name="Lu J."/>
            <person name="Liu C."/>
            <person name="Zhou H."/>
            <person name="Sun Q."/>
            <person name="Shu L."/>
            <person name="Wang H."/>
            <person name="Wang Y."/>
            <person name="Wang S."/>
            <person name="Wu C."/>
            <person name="Chan E.W."/>
            <person name="Chen G."/>
            <person name="Shen Z."/>
            <person name="Chen S."/>
            <person name="Zhang R."/>
        </authorList>
    </citation>
    <scope>NUCLEOTIDE SEQUENCE</scope>
    <source>
        <strain evidence="7">R1692</strain>
    </source>
</reference>
<evidence type="ECO:0000256" key="1">
    <source>
        <dbReference type="ARBA" id="ARBA00010641"/>
    </source>
</evidence>
<keyword evidence="3" id="KW-0731">Sigma factor</keyword>
<dbReference type="SUPFAM" id="SSF88659">
    <property type="entry name" value="Sigma3 and sigma4 domains of RNA polymerase sigma factors"/>
    <property type="match status" value="1"/>
</dbReference>
<keyword evidence="4" id="KW-0804">Transcription</keyword>